<evidence type="ECO:0000313" key="2">
    <source>
        <dbReference type="Proteomes" id="UP000572817"/>
    </source>
</evidence>
<dbReference type="EMBL" id="WWBZ02000013">
    <property type="protein sequence ID" value="KAF4310752.1"/>
    <property type="molecule type" value="Genomic_DNA"/>
</dbReference>
<proteinExistence type="predicted"/>
<sequence>MSIQQQSLTEWVERLNDDIFYQPKDEVAFKTIEEDVDPNVIVKINHNTYDFAKFKGGVEFVRSTGVMSLDKSEELIRWEDEEKKGGSVALMTRFTFKENATGKVSSKDSLVISTVKWIDGKRKLVELTEVESE</sequence>
<organism evidence="1 2">
    <name type="scientific">Botryosphaeria dothidea</name>
    <dbReference type="NCBI Taxonomy" id="55169"/>
    <lineage>
        <taxon>Eukaryota</taxon>
        <taxon>Fungi</taxon>
        <taxon>Dikarya</taxon>
        <taxon>Ascomycota</taxon>
        <taxon>Pezizomycotina</taxon>
        <taxon>Dothideomycetes</taxon>
        <taxon>Dothideomycetes incertae sedis</taxon>
        <taxon>Botryosphaeriales</taxon>
        <taxon>Botryosphaeriaceae</taxon>
        <taxon>Botryosphaeria</taxon>
    </lineage>
</organism>
<dbReference type="OrthoDB" id="4886853at2759"/>
<dbReference type="AlphaFoldDB" id="A0A8H4ND04"/>
<protein>
    <submittedName>
        <fullName evidence="1">Uncharacterized protein</fullName>
    </submittedName>
</protein>
<keyword evidence="2" id="KW-1185">Reference proteome</keyword>
<evidence type="ECO:0000313" key="1">
    <source>
        <dbReference type="EMBL" id="KAF4310752.1"/>
    </source>
</evidence>
<accession>A0A8H4ND04</accession>
<dbReference type="Proteomes" id="UP000572817">
    <property type="component" value="Unassembled WGS sequence"/>
</dbReference>
<name>A0A8H4ND04_9PEZI</name>
<comment type="caution">
    <text evidence="1">The sequence shown here is derived from an EMBL/GenBank/DDBJ whole genome shotgun (WGS) entry which is preliminary data.</text>
</comment>
<gene>
    <name evidence="1" type="ORF">GTA08_BOTSDO13821</name>
</gene>
<reference evidence="1" key="1">
    <citation type="submission" date="2020-04" db="EMBL/GenBank/DDBJ databases">
        <title>Genome Assembly and Annotation of Botryosphaeria dothidea sdau 11-99, a Latent Pathogen of Apple Fruit Ring Rot in China.</title>
        <authorList>
            <person name="Yu C."/>
            <person name="Diao Y."/>
            <person name="Lu Q."/>
            <person name="Zhao J."/>
            <person name="Cui S."/>
            <person name="Peng C."/>
            <person name="He B."/>
            <person name="Liu H."/>
        </authorList>
    </citation>
    <scope>NUCLEOTIDE SEQUENCE [LARGE SCALE GENOMIC DNA]</scope>
    <source>
        <strain evidence="1">Sdau11-99</strain>
    </source>
</reference>